<dbReference type="EnsemblMetazoa" id="ENSAATROPT009100">
    <property type="protein sequence ID" value="ENSAATROPP008225"/>
    <property type="gene ID" value="ENSAATROPG007413"/>
</dbReference>
<dbReference type="Proteomes" id="UP000075880">
    <property type="component" value="Unassembled WGS sequence"/>
</dbReference>
<dbReference type="FunFam" id="1.10.1170.10:FF:000002">
    <property type="entry name" value="Baculoviral IAP repeat containing 7"/>
    <property type="match status" value="1"/>
</dbReference>
<protein>
    <recommendedName>
        <fullName evidence="5">RING-type domain-containing protein</fullName>
    </recommendedName>
</protein>
<evidence type="ECO:0000256" key="1">
    <source>
        <dbReference type="ARBA" id="ARBA00022723"/>
    </source>
</evidence>
<dbReference type="Gene3D" id="3.30.40.10">
    <property type="entry name" value="Zinc/RING finger domain, C3HC4 (zinc finger)"/>
    <property type="match status" value="1"/>
</dbReference>
<evidence type="ECO:0000313" key="7">
    <source>
        <dbReference type="Proteomes" id="UP000075880"/>
    </source>
</evidence>
<reference evidence="6" key="1">
    <citation type="submission" date="2024-04" db="UniProtKB">
        <authorList>
            <consortium name="EnsemblMetazoa"/>
        </authorList>
    </citation>
    <scope>IDENTIFICATION</scope>
    <source>
        <strain evidence="6">EBRO</strain>
    </source>
</reference>
<dbReference type="GO" id="GO:0008270">
    <property type="term" value="F:zinc ion binding"/>
    <property type="evidence" value="ECO:0007669"/>
    <property type="project" value="UniProtKB-KW"/>
</dbReference>
<dbReference type="InterPro" id="IPR051728">
    <property type="entry name" value="RING-FYVE_E3_ubiquitin-ligase"/>
</dbReference>
<keyword evidence="1" id="KW-0479">Metal-binding</keyword>
<sequence length="91" mass="10228">MTRRPTNNVPLSENFLDSLPERTVDTVGVSTAVSNDEPAESRLCKVCFENEFNTAFMPCGHVVACTRCASIVERCPMCNQRYTHVLRLHLP</sequence>
<evidence type="ECO:0000259" key="5">
    <source>
        <dbReference type="PROSITE" id="PS50089"/>
    </source>
</evidence>
<dbReference type="PANTHER" id="PTHR14879:SF5">
    <property type="entry name" value="RING-TYPE DOMAIN-CONTAINING PROTEIN"/>
    <property type="match status" value="1"/>
</dbReference>
<keyword evidence="3" id="KW-0862">Zinc</keyword>
<dbReference type="SMART" id="SM00184">
    <property type="entry name" value="RING"/>
    <property type="match status" value="1"/>
</dbReference>
<dbReference type="InterPro" id="IPR001841">
    <property type="entry name" value="Znf_RING"/>
</dbReference>
<evidence type="ECO:0000313" key="6">
    <source>
        <dbReference type="EnsemblMetazoa" id="ENSAATROPP008225"/>
    </source>
</evidence>
<accession>A0AAG5DBJ4</accession>
<dbReference type="AlphaFoldDB" id="A0AAG5DBJ4"/>
<evidence type="ECO:0000256" key="4">
    <source>
        <dbReference type="PROSITE-ProRule" id="PRU00175"/>
    </source>
</evidence>
<proteinExistence type="predicted"/>
<name>A0AAG5DBJ4_ANOAO</name>
<dbReference type="InterPro" id="IPR013083">
    <property type="entry name" value="Znf_RING/FYVE/PHD"/>
</dbReference>
<feature type="domain" description="RING-type" evidence="5">
    <location>
        <begin position="44"/>
        <end position="79"/>
    </location>
</feature>
<dbReference type="PANTHER" id="PTHR14879">
    <property type="entry name" value="CASPASE REGULATOR, RING FINGER DOMAIN-CONTAINING"/>
    <property type="match status" value="1"/>
</dbReference>
<evidence type="ECO:0000256" key="2">
    <source>
        <dbReference type="ARBA" id="ARBA00022771"/>
    </source>
</evidence>
<keyword evidence="2 4" id="KW-0863">Zinc-finger</keyword>
<dbReference type="SUPFAM" id="SSF57850">
    <property type="entry name" value="RING/U-box"/>
    <property type="match status" value="1"/>
</dbReference>
<keyword evidence="7" id="KW-1185">Reference proteome</keyword>
<organism evidence="6 7">
    <name type="scientific">Anopheles atroparvus</name>
    <name type="common">European mosquito</name>
    <dbReference type="NCBI Taxonomy" id="41427"/>
    <lineage>
        <taxon>Eukaryota</taxon>
        <taxon>Metazoa</taxon>
        <taxon>Ecdysozoa</taxon>
        <taxon>Arthropoda</taxon>
        <taxon>Hexapoda</taxon>
        <taxon>Insecta</taxon>
        <taxon>Pterygota</taxon>
        <taxon>Neoptera</taxon>
        <taxon>Endopterygota</taxon>
        <taxon>Diptera</taxon>
        <taxon>Nematocera</taxon>
        <taxon>Culicoidea</taxon>
        <taxon>Culicidae</taxon>
        <taxon>Anophelinae</taxon>
        <taxon>Anopheles</taxon>
    </lineage>
</organism>
<dbReference type="PROSITE" id="PS50089">
    <property type="entry name" value="ZF_RING_2"/>
    <property type="match status" value="1"/>
</dbReference>
<dbReference type="Pfam" id="PF13920">
    <property type="entry name" value="zf-C3HC4_3"/>
    <property type="match status" value="1"/>
</dbReference>
<evidence type="ECO:0000256" key="3">
    <source>
        <dbReference type="ARBA" id="ARBA00022833"/>
    </source>
</evidence>